<dbReference type="Gene3D" id="2.40.170.20">
    <property type="entry name" value="TonB-dependent receptor, beta-barrel domain"/>
    <property type="match status" value="1"/>
</dbReference>
<evidence type="ECO:0000256" key="3">
    <source>
        <dbReference type="ARBA" id="ARBA00023237"/>
    </source>
</evidence>
<dbReference type="GO" id="GO:0009279">
    <property type="term" value="C:cell outer membrane"/>
    <property type="evidence" value="ECO:0007669"/>
    <property type="project" value="UniProtKB-SubCell"/>
</dbReference>
<evidence type="ECO:0000313" key="5">
    <source>
        <dbReference type="EMBL" id="CAA6825775.1"/>
    </source>
</evidence>
<keyword evidence="2" id="KW-0472">Membrane</keyword>
<feature type="chain" id="PRO_5028169254" evidence="4">
    <location>
        <begin position="20"/>
        <end position="945"/>
    </location>
</feature>
<comment type="subcellular location">
    <subcellularLocation>
        <location evidence="1">Cell outer membrane</location>
    </subcellularLocation>
</comment>
<gene>
    <name evidence="5" type="ORF">HELGO_WM20371</name>
</gene>
<dbReference type="Gene3D" id="2.60.40.1120">
    <property type="entry name" value="Carboxypeptidase-like, regulatory domain"/>
    <property type="match status" value="1"/>
</dbReference>
<keyword evidence="4" id="KW-0732">Signal</keyword>
<keyword evidence="3" id="KW-0998">Cell outer membrane</keyword>
<protein>
    <submittedName>
        <fullName evidence="5">TonB-dependent outer membrane receptorprecursor</fullName>
    </submittedName>
</protein>
<reference evidence="5" key="1">
    <citation type="submission" date="2020-01" db="EMBL/GenBank/DDBJ databases">
        <authorList>
            <person name="Meier V. D."/>
            <person name="Meier V D."/>
        </authorList>
    </citation>
    <scope>NUCLEOTIDE SEQUENCE</scope>
    <source>
        <strain evidence="5">HLG_WM_MAG_10</strain>
    </source>
</reference>
<dbReference type="SUPFAM" id="SSF49452">
    <property type="entry name" value="Starch-binding domain-like"/>
    <property type="match status" value="1"/>
</dbReference>
<evidence type="ECO:0000256" key="1">
    <source>
        <dbReference type="ARBA" id="ARBA00004442"/>
    </source>
</evidence>
<dbReference type="AlphaFoldDB" id="A0A6S6U252"/>
<dbReference type="Pfam" id="PF13715">
    <property type="entry name" value="CarbopepD_reg_2"/>
    <property type="match status" value="1"/>
</dbReference>
<dbReference type="InterPro" id="IPR036942">
    <property type="entry name" value="Beta-barrel_TonB_sf"/>
</dbReference>
<keyword evidence="5" id="KW-0675">Receptor</keyword>
<evidence type="ECO:0000256" key="2">
    <source>
        <dbReference type="ARBA" id="ARBA00023136"/>
    </source>
</evidence>
<dbReference type="InterPro" id="IPR013784">
    <property type="entry name" value="Carb-bd-like_fold"/>
</dbReference>
<proteinExistence type="predicted"/>
<accession>A0A6S6U252</accession>
<evidence type="ECO:0000256" key="4">
    <source>
        <dbReference type="SAM" id="SignalP"/>
    </source>
</evidence>
<feature type="signal peptide" evidence="4">
    <location>
        <begin position="1"/>
        <end position="19"/>
    </location>
</feature>
<sequence>MQHCLKIMFVLLLSFSAVLMYGQGSVKGTMQDAGNQGKLSGVLIEIQGTDFYAQTNSSGMFEITAIPYGEYTIQFTAEGYGLKNQAIQVKDGVLDLGMISLENIGSENPAAEDIIPTIMLSDEQIENGAGGTQSISGVLNASRDVFSSKVAFSWGAARFRVRGYGSENTAVFMNNIPMNDLESGRPTWWSWSGLNDVMRNRSSSLGLATTPYALGDIGGASSLDSRAGSQRKGLTFTYSYANRSYNHRLMLTYNTGLMPSGWAFSASGSWRYSENGAFIKGTSYNAASYFMSVEKRFKKQSFSFTAMGAPSVRGKGSPATQEMYSLANSNFYNPNWGYQTSGVTGEKQIRNSRMTDSHQPLFILNHEANLNDNVKLTTAVSYQFGKYGSTALDWYDAQDPRPQYYRNLPSYIEDPAQSSLASDLYVQNEAVRQVNWDRMFEVNRNSFDFVADANGVQGDSIWGNRARYVLEERRYDSQKANFNMILNANVAKFLSVDAGLTYQFYNSKNFKVVEDLLGADFYVDINRFVERDSGVIGNTDSYQNDLANPNRILKEGDVFGYNYEAFIHKASAWAQLNFTFKKLDFFVGGQGNYTTFWRKGNVQNGQFPDNSLGKSEEQQFLNYSVKGGLTYKVDGRNYLYANGSYQTKAPFFRYAYVAARTRDQVTDNLSSSSNYSFEGGYILKAPRFKLKATGYYTKFQNEFFQRSFYLDRSGSAAGIGGNFVNYIMTGIEKQHAGVEVAGEVNLNGNITLSAAAAVGEYIYTSRPTATMYLDNDPTTARGSQTIYLKNFYIPNTPQMAFNVGVWWRAPKFWSFSFNFSYTHSTYADINFDRRTIQAVSTTGLTPDYIQDAVQPGTDLWRSIINQEQLAGNFMSDIYIRKSWKVKNFYVILGFGMSNILNNRNMRTSGFEQFRFDYEGKDVDRFPSTYYYAYGTNYMISLTFRM</sequence>
<dbReference type="GO" id="GO:0030246">
    <property type="term" value="F:carbohydrate binding"/>
    <property type="evidence" value="ECO:0007669"/>
    <property type="project" value="InterPro"/>
</dbReference>
<dbReference type="EMBL" id="CACVAQ010000369">
    <property type="protein sequence ID" value="CAA6825775.1"/>
    <property type="molecule type" value="Genomic_DNA"/>
</dbReference>
<name>A0A6S6U252_9BACT</name>
<dbReference type="SUPFAM" id="SSF56935">
    <property type="entry name" value="Porins"/>
    <property type="match status" value="1"/>
</dbReference>
<organism evidence="5">
    <name type="scientific">uncultured Aureispira sp</name>
    <dbReference type="NCBI Taxonomy" id="1331704"/>
    <lineage>
        <taxon>Bacteria</taxon>
        <taxon>Pseudomonadati</taxon>
        <taxon>Bacteroidota</taxon>
        <taxon>Saprospiria</taxon>
        <taxon>Saprospirales</taxon>
        <taxon>Saprospiraceae</taxon>
        <taxon>Aureispira</taxon>
        <taxon>environmental samples</taxon>
    </lineage>
</organism>